<feature type="binding site" evidence="12">
    <location>
        <position position="22"/>
    </location>
    <ligand>
        <name>a divalent metal cation</name>
        <dbReference type="ChEBI" id="CHEBI:60240"/>
    </ligand>
</feature>
<dbReference type="InterPro" id="IPR024567">
    <property type="entry name" value="RNase_HII/HIII_dom"/>
</dbReference>
<evidence type="ECO:0000256" key="10">
    <source>
        <dbReference type="ARBA" id="ARBA00022801"/>
    </source>
</evidence>
<evidence type="ECO:0000256" key="12">
    <source>
        <dbReference type="PROSITE-ProRule" id="PRU01319"/>
    </source>
</evidence>
<dbReference type="InterPro" id="IPR022898">
    <property type="entry name" value="RNase_HII"/>
</dbReference>
<dbReference type="EMBL" id="MHOK01000022">
    <property type="protein sequence ID" value="OGZ61485.1"/>
    <property type="molecule type" value="Genomic_DNA"/>
</dbReference>
<comment type="catalytic activity">
    <reaction evidence="1 12 13">
        <text>Endonucleolytic cleavage to 5'-phosphomonoester.</text>
        <dbReference type="EC" id="3.1.26.4"/>
    </reaction>
</comment>
<dbReference type="GO" id="GO:0004523">
    <property type="term" value="F:RNA-DNA hybrid ribonuclease activity"/>
    <property type="evidence" value="ECO:0007669"/>
    <property type="project" value="UniProtKB-UniRule"/>
</dbReference>
<reference evidence="15 16" key="1">
    <citation type="journal article" date="2016" name="Nat. Commun.">
        <title>Thousands of microbial genomes shed light on interconnected biogeochemical processes in an aquifer system.</title>
        <authorList>
            <person name="Anantharaman K."/>
            <person name="Brown C.T."/>
            <person name="Hug L.A."/>
            <person name="Sharon I."/>
            <person name="Castelle C.J."/>
            <person name="Probst A.J."/>
            <person name="Thomas B.C."/>
            <person name="Singh A."/>
            <person name="Wilkins M.J."/>
            <person name="Karaoz U."/>
            <person name="Brodie E.L."/>
            <person name="Williams K.H."/>
            <person name="Hubbard S.S."/>
            <person name="Banfield J.F."/>
        </authorList>
    </citation>
    <scope>NUCLEOTIDE SEQUENCE [LARGE SCALE GENOMIC DNA]</scope>
</reference>
<evidence type="ECO:0000259" key="14">
    <source>
        <dbReference type="PROSITE" id="PS51975"/>
    </source>
</evidence>
<keyword evidence="11" id="KW-0464">Manganese</keyword>
<sequence>MDFNYEKKLKRKYGYEHIVGLDEVGRGPLAGPVTVAAFMFYSNPTIGLPGNPIVGLRDSKLLSAKQREKLYEMFCDMKNKGLVDFATASVFPVNIDKKQIHHATVLAMRRAVKKLFADKRIKPDFAIVDRFPYKQKIFENLAHERIRGADNLVPSVAAASVVAKVKRDRSMSKYYHKKYPQYRFDLHKGYGTELHYKMLAKYGQSPIHRKSFRLS</sequence>
<accession>A0A1G2HG53</accession>
<evidence type="ECO:0000256" key="13">
    <source>
        <dbReference type="RuleBase" id="RU003515"/>
    </source>
</evidence>
<dbReference type="GO" id="GO:0043137">
    <property type="term" value="P:DNA replication, removal of RNA primer"/>
    <property type="evidence" value="ECO:0007669"/>
    <property type="project" value="TreeGrafter"/>
</dbReference>
<dbReference type="InterPro" id="IPR036397">
    <property type="entry name" value="RNaseH_sf"/>
</dbReference>
<evidence type="ECO:0000256" key="2">
    <source>
        <dbReference type="ARBA" id="ARBA00001946"/>
    </source>
</evidence>
<dbReference type="EC" id="3.1.26.4" evidence="13"/>
<dbReference type="NCBIfam" id="NF000595">
    <property type="entry name" value="PRK00015.1-3"/>
    <property type="match status" value="1"/>
</dbReference>
<dbReference type="AlphaFoldDB" id="A0A1G2HG53"/>
<dbReference type="STRING" id="1802165.A3F94_01380"/>
<keyword evidence="6" id="KW-0963">Cytoplasm</keyword>
<dbReference type="InterPro" id="IPR001352">
    <property type="entry name" value="RNase_HII/HIII"/>
</dbReference>
<feature type="binding site" evidence="12">
    <location>
        <position position="23"/>
    </location>
    <ligand>
        <name>a divalent metal cation</name>
        <dbReference type="ChEBI" id="CHEBI:60240"/>
    </ligand>
</feature>
<evidence type="ECO:0000256" key="9">
    <source>
        <dbReference type="ARBA" id="ARBA00022759"/>
    </source>
</evidence>
<evidence type="ECO:0000256" key="3">
    <source>
        <dbReference type="ARBA" id="ARBA00004065"/>
    </source>
</evidence>
<comment type="function">
    <text evidence="3 13">Endonuclease that specifically degrades the RNA of RNA-DNA hybrids.</text>
</comment>
<dbReference type="GO" id="GO:0006298">
    <property type="term" value="P:mismatch repair"/>
    <property type="evidence" value="ECO:0007669"/>
    <property type="project" value="TreeGrafter"/>
</dbReference>
<evidence type="ECO:0000256" key="11">
    <source>
        <dbReference type="ARBA" id="ARBA00023211"/>
    </source>
</evidence>
<keyword evidence="8 12" id="KW-0479">Metal-binding</keyword>
<dbReference type="InterPro" id="IPR012337">
    <property type="entry name" value="RNaseH-like_sf"/>
</dbReference>
<comment type="subcellular location">
    <subcellularLocation>
        <location evidence="4">Cytoplasm</location>
    </subcellularLocation>
</comment>
<dbReference type="PANTHER" id="PTHR10954:SF18">
    <property type="entry name" value="RIBONUCLEASE HII"/>
    <property type="match status" value="1"/>
</dbReference>
<dbReference type="CDD" id="cd07182">
    <property type="entry name" value="RNase_HII_bacteria_HII_like"/>
    <property type="match status" value="1"/>
</dbReference>
<proteinExistence type="inferred from homology"/>
<keyword evidence="10 12" id="KW-0378">Hydrolase</keyword>
<protein>
    <recommendedName>
        <fullName evidence="13">Ribonuclease</fullName>
        <ecNumber evidence="13">3.1.26.4</ecNumber>
    </recommendedName>
</protein>
<dbReference type="GO" id="GO:0046872">
    <property type="term" value="F:metal ion binding"/>
    <property type="evidence" value="ECO:0007669"/>
    <property type="project" value="UniProtKB-KW"/>
</dbReference>
<dbReference type="GO" id="GO:0032299">
    <property type="term" value="C:ribonuclease H2 complex"/>
    <property type="evidence" value="ECO:0007669"/>
    <property type="project" value="TreeGrafter"/>
</dbReference>
<evidence type="ECO:0000256" key="5">
    <source>
        <dbReference type="ARBA" id="ARBA00007383"/>
    </source>
</evidence>
<keyword evidence="9 12" id="KW-0255">Endonuclease</keyword>
<evidence type="ECO:0000313" key="16">
    <source>
        <dbReference type="Proteomes" id="UP000176770"/>
    </source>
</evidence>
<comment type="caution">
    <text evidence="15">The sequence shown here is derived from an EMBL/GenBank/DDBJ whole genome shotgun (WGS) entry which is preliminary data.</text>
</comment>
<comment type="similarity">
    <text evidence="5 13">Belongs to the RNase HII family.</text>
</comment>
<evidence type="ECO:0000256" key="8">
    <source>
        <dbReference type="ARBA" id="ARBA00022723"/>
    </source>
</evidence>
<comment type="cofactor">
    <cofactor evidence="12">
        <name>Mn(2+)</name>
        <dbReference type="ChEBI" id="CHEBI:29035"/>
    </cofactor>
    <cofactor evidence="12">
        <name>Mg(2+)</name>
        <dbReference type="ChEBI" id="CHEBI:18420"/>
    </cofactor>
    <text evidence="12">Manganese or magnesium. Binds 1 divalent metal ion per monomer in the absence of substrate. May bind a second metal ion after substrate binding.</text>
</comment>
<dbReference type="Gene3D" id="3.30.420.10">
    <property type="entry name" value="Ribonuclease H-like superfamily/Ribonuclease H"/>
    <property type="match status" value="1"/>
</dbReference>
<feature type="binding site" evidence="12">
    <location>
        <position position="129"/>
    </location>
    <ligand>
        <name>a divalent metal cation</name>
        <dbReference type="ChEBI" id="CHEBI:60240"/>
    </ligand>
</feature>
<evidence type="ECO:0000313" key="15">
    <source>
        <dbReference type="EMBL" id="OGZ61485.1"/>
    </source>
</evidence>
<dbReference type="SUPFAM" id="SSF53098">
    <property type="entry name" value="Ribonuclease H-like"/>
    <property type="match status" value="1"/>
</dbReference>
<evidence type="ECO:0000256" key="7">
    <source>
        <dbReference type="ARBA" id="ARBA00022722"/>
    </source>
</evidence>
<dbReference type="PANTHER" id="PTHR10954">
    <property type="entry name" value="RIBONUCLEASE H2 SUBUNIT A"/>
    <property type="match status" value="1"/>
</dbReference>
<organism evidence="15 16">
    <name type="scientific">Candidatus Spechtbacteria bacterium RIFCSPLOWO2_12_FULL_38_22</name>
    <dbReference type="NCBI Taxonomy" id="1802165"/>
    <lineage>
        <taxon>Bacteria</taxon>
        <taxon>Candidatus Spechtiibacteriota</taxon>
    </lineage>
</organism>
<dbReference type="Proteomes" id="UP000176770">
    <property type="component" value="Unassembled WGS sequence"/>
</dbReference>
<evidence type="ECO:0000256" key="1">
    <source>
        <dbReference type="ARBA" id="ARBA00000077"/>
    </source>
</evidence>
<evidence type="ECO:0000256" key="4">
    <source>
        <dbReference type="ARBA" id="ARBA00004496"/>
    </source>
</evidence>
<evidence type="ECO:0000256" key="6">
    <source>
        <dbReference type="ARBA" id="ARBA00022490"/>
    </source>
</evidence>
<comment type="cofactor">
    <cofactor evidence="2">
        <name>Mg(2+)</name>
        <dbReference type="ChEBI" id="CHEBI:18420"/>
    </cofactor>
</comment>
<dbReference type="GO" id="GO:0003723">
    <property type="term" value="F:RNA binding"/>
    <property type="evidence" value="ECO:0007669"/>
    <property type="project" value="UniProtKB-UniRule"/>
</dbReference>
<gene>
    <name evidence="15" type="ORF">A3F94_01380</name>
</gene>
<keyword evidence="7 12" id="KW-0540">Nuclease</keyword>
<name>A0A1G2HG53_9BACT</name>
<dbReference type="Pfam" id="PF01351">
    <property type="entry name" value="RNase_HII"/>
    <property type="match status" value="1"/>
</dbReference>
<dbReference type="GO" id="GO:0005737">
    <property type="term" value="C:cytoplasm"/>
    <property type="evidence" value="ECO:0007669"/>
    <property type="project" value="UniProtKB-SubCell"/>
</dbReference>
<dbReference type="PROSITE" id="PS51975">
    <property type="entry name" value="RNASE_H_2"/>
    <property type="match status" value="1"/>
</dbReference>
<feature type="domain" description="RNase H type-2" evidence="14">
    <location>
        <begin position="16"/>
        <end position="215"/>
    </location>
</feature>